<dbReference type="Pfam" id="PF25976">
    <property type="entry name" value="LpqB_N"/>
    <property type="match status" value="1"/>
</dbReference>
<dbReference type="InterPro" id="IPR019606">
    <property type="entry name" value="GerMN"/>
</dbReference>
<evidence type="ECO:0000256" key="1">
    <source>
        <dbReference type="SAM" id="SignalP"/>
    </source>
</evidence>
<proteinExistence type="predicted"/>
<keyword evidence="6" id="KW-1185">Reference proteome</keyword>
<dbReference type="EMBL" id="VOIR01000015">
    <property type="protein sequence ID" value="KAA6432022.1"/>
    <property type="molecule type" value="Genomic_DNA"/>
</dbReference>
<dbReference type="AlphaFoldDB" id="A0A5M8QC74"/>
<feature type="domain" description="GerMN" evidence="2">
    <location>
        <begin position="169"/>
        <end position="277"/>
    </location>
</feature>
<dbReference type="RefSeq" id="WP_146357089.1">
    <property type="nucleotide sequence ID" value="NZ_VOIR01000015.1"/>
</dbReference>
<evidence type="ECO:0000259" key="4">
    <source>
        <dbReference type="Pfam" id="PF25976"/>
    </source>
</evidence>
<feature type="chain" id="PRO_5039225926" description="GerMN domain-containing protein" evidence="1">
    <location>
        <begin position="20"/>
        <end position="549"/>
    </location>
</feature>
<comment type="caution">
    <text evidence="5">The sequence shown here is derived from an EMBL/GenBank/DDBJ whole genome shotgun (WGS) entry which is preliminary data.</text>
</comment>
<dbReference type="PROSITE" id="PS51257">
    <property type="entry name" value="PROKAR_LIPOPROTEIN"/>
    <property type="match status" value="1"/>
</dbReference>
<organism evidence="5 6">
    <name type="scientific">Agrococcus sediminis</name>
    <dbReference type="NCBI Taxonomy" id="2599924"/>
    <lineage>
        <taxon>Bacteria</taxon>
        <taxon>Bacillati</taxon>
        <taxon>Actinomycetota</taxon>
        <taxon>Actinomycetes</taxon>
        <taxon>Micrococcales</taxon>
        <taxon>Microbacteriaceae</taxon>
        <taxon>Agrococcus</taxon>
    </lineage>
</organism>
<keyword evidence="1" id="KW-0732">Signal</keyword>
<evidence type="ECO:0008006" key="7">
    <source>
        <dbReference type="Google" id="ProtNLM"/>
    </source>
</evidence>
<feature type="signal peptide" evidence="1">
    <location>
        <begin position="1"/>
        <end position="19"/>
    </location>
</feature>
<evidence type="ECO:0000313" key="6">
    <source>
        <dbReference type="Proteomes" id="UP000323221"/>
    </source>
</evidence>
<sequence>MKRILAAAAAVLVLAGCVAIPDSGPVTEGHVDAGEQADDLVFLAQEPQPGATQEEIVRGFLSAAISPGDDFAIAREYLTGEAAEQWDPGAGVLVRSGQPEVSLGGETTATAVTTAVSELDGSGALQLLDADRMLEFRLLQVAGEWRISQAPDGIVLSSFHFAQLFRPHTLHWLTPDGTRTVPEVRWFERTATTLPGRMVDALLAGPSSWIAPAVTTAGAPDAHTIGEPLVSGTIVTVTLDFAQVEQLGSGSLEPLSTQLALSLRSIGAREVRIQVEGLDGFTASSASAQPVDDGDVDQRPLVLDGTSLRSIGGGAAAIEDVGPALSAIGATSYTVGAAGGVATTGSTAAWLESGAAPVVISTGSAIVPTVDDTGWVLLQEQGTPQALVAWHDGERSALPLPPGGTARLAAMELSRDGARLAVTTVEGSESEVWVAAVMRDGSGRPVSLGEPYRLPRVDGAATDITWVSSTEVAVLAANGDESQIVMLAVGGAAEQLPAPGEAVRAIVGGSEGASTLRALGADGSLLSLRGRVWTAATGLAPITLIATQQ</sequence>
<gene>
    <name evidence="5" type="ORF">FQ330_09550</name>
</gene>
<dbReference type="OrthoDB" id="3226781at2"/>
<feature type="domain" description="Lipoprotein LpqB C-terminal" evidence="3">
    <location>
        <begin position="341"/>
        <end position="540"/>
    </location>
</feature>
<dbReference type="InterPro" id="IPR018910">
    <property type="entry name" value="LpqB_C"/>
</dbReference>
<protein>
    <recommendedName>
        <fullName evidence="7">GerMN domain-containing protein</fullName>
    </recommendedName>
</protein>
<evidence type="ECO:0000313" key="5">
    <source>
        <dbReference type="EMBL" id="KAA6432022.1"/>
    </source>
</evidence>
<name>A0A5M8QC74_9MICO</name>
<accession>A0A5M8QC74</accession>
<feature type="domain" description="Lipoprotein LpqB N-terminal" evidence="4">
    <location>
        <begin position="46"/>
        <end position="161"/>
    </location>
</feature>
<evidence type="ECO:0000259" key="3">
    <source>
        <dbReference type="Pfam" id="PF10647"/>
    </source>
</evidence>
<dbReference type="Proteomes" id="UP000323221">
    <property type="component" value="Unassembled WGS sequence"/>
</dbReference>
<dbReference type="InterPro" id="IPR059026">
    <property type="entry name" value="LpqB_N"/>
</dbReference>
<reference evidence="5 6" key="1">
    <citation type="submission" date="2019-08" db="EMBL/GenBank/DDBJ databases">
        <title>Agrococcus lahaulensis sp. nov., isolated from a cold desert of the Indian Himalayas.</title>
        <authorList>
            <person name="Qu J.H."/>
        </authorList>
    </citation>
    <scope>NUCLEOTIDE SEQUENCE [LARGE SCALE GENOMIC DNA]</scope>
    <source>
        <strain evidence="5 6">NS18</strain>
    </source>
</reference>
<dbReference type="Pfam" id="PF10646">
    <property type="entry name" value="Germane"/>
    <property type="match status" value="1"/>
</dbReference>
<evidence type="ECO:0000259" key="2">
    <source>
        <dbReference type="Pfam" id="PF10646"/>
    </source>
</evidence>
<dbReference type="Pfam" id="PF10647">
    <property type="entry name" value="Gmad1"/>
    <property type="match status" value="1"/>
</dbReference>